<sequence length="132" mass="14423">MATDWSSVRRYFETDAVAHVATLMPDGAPHSVPVWVGVEGEGLAIFMLAGSRKDRNLQRDPRVALSVTSPGSDLDMAFVRGRAVARIEGDDAMPLVDRIARAYTGDPYPIRAGLAAYLIEPAVCWARDYTED</sequence>
<gene>
    <name evidence="3" type="ORF">GCM10010921_05720</name>
</gene>
<dbReference type="RefSeq" id="WP_188754748.1">
    <property type="nucleotide sequence ID" value="NZ_BMJY01000002.1"/>
</dbReference>
<dbReference type="InterPro" id="IPR011576">
    <property type="entry name" value="Pyridox_Oxase_N"/>
</dbReference>
<reference evidence="3" key="2">
    <citation type="submission" date="2020-09" db="EMBL/GenBank/DDBJ databases">
        <authorList>
            <person name="Sun Q."/>
            <person name="Zhou Y."/>
        </authorList>
    </citation>
    <scope>NUCLEOTIDE SEQUENCE</scope>
    <source>
        <strain evidence="3">CGMCC 1.15794</strain>
    </source>
</reference>
<evidence type="ECO:0000313" key="3">
    <source>
        <dbReference type="EMBL" id="GGH36520.1"/>
    </source>
</evidence>
<dbReference type="InterPro" id="IPR012349">
    <property type="entry name" value="Split_barrel_FMN-bd"/>
</dbReference>
<reference evidence="3" key="1">
    <citation type="journal article" date="2014" name="Int. J. Syst. Evol. Microbiol.">
        <title>Complete genome sequence of Corynebacterium casei LMG S-19264T (=DSM 44701T), isolated from a smear-ripened cheese.</title>
        <authorList>
            <consortium name="US DOE Joint Genome Institute (JGI-PGF)"/>
            <person name="Walter F."/>
            <person name="Albersmeier A."/>
            <person name="Kalinowski J."/>
            <person name="Ruckert C."/>
        </authorList>
    </citation>
    <scope>NUCLEOTIDE SEQUENCE</scope>
    <source>
        <strain evidence="3">CGMCC 1.15794</strain>
    </source>
</reference>
<dbReference type="GO" id="GO:0070967">
    <property type="term" value="F:coenzyme F420 binding"/>
    <property type="evidence" value="ECO:0007669"/>
    <property type="project" value="TreeGrafter"/>
</dbReference>
<dbReference type="NCBIfam" id="TIGR03618">
    <property type="entry name" value="Rv1155_F420"/>
    <property type="match status" value="1"/>
</dbReference>
<protein>
    <submittedName>
        <fullName evidence="3">PPOX class F420-dependent enzyme</fullName>
    </submittedName>
</protein>
<feature type="domain" description="Pyridoxamine 5'-phosphate oxidase N-terminal" evidence="2">
    <location>
        <begin position="9"/>
        <end position="103"/>
    </location>
</feature>
<dbReference type="Gene3D" id="2.30.110.10">
    <property type="entry name" value="Electron Transport, Fmn-binding Protein, Chain A"/>
    <property type="match status" value="1"/>
</dbReference>
<dbReference type="AlphaFoldDB" id="A0A917IE37"/>
<organism evidence="3 4">
    <name type="scientific">Microbacterium album</name>
    <dbReference type="NCBI Taxonomy" id="2053191"/>
    <lineage>
        <taxon>Bacteria</taxon>
        <taxon>Bacillati</taxon>
        <taxon>Actinomycetota</taxon>
        <taxon>Actinomycetes</taxon>
        <taxon>Micrococcales</taxon>
        <taxon>Microbacteriaceae</taxon>
        <taxon>Microbacterium</taxon>
    </lineage>
</organism>
<dbReference type="Pfam" id="PF01243">
    <property type="entry name" value="PNPOx_N"/>
    <property type="match status" value="1"/>
</dbReference>
<evidence type="ECO:0000256" key="1">
    <source>
        <dbReference type="ARBA" id="ARBA00023002"/>
    </source>
</evidence>
<dbReference type="Proteomes" id="UP000657592">
    <property type="component" value="Unassembled WGS sequence"/>
</dbReference>
<dbReference type="GO" id="GO:0016627">
    <property type="term" value="F:oxidoreductase activity, acting on the CH-CH group of donors"/>
    <property type="evidence" value="ECO:0007669"/>
    <property type="project" value="TreeGrafter"/>
</dbReference>
<accession>A0A917IE37</accession>
<dbReference type="PANTHER" id="PTHR35176">
    <property type="entry name" value="HEME OXYGENASE HI_0854-RELATED"/>
    <property type="match status" value="1"/>
</dbReference>
<dbReference type="InterPro" id="IPR019920">
    <property type="entry name" value="F420-binding_dom_put"/>
</dbReference>
<evidence type="ECO:0000259" key="2">
    <source>
        <dbReference type="Pfam" id="PF01243"/>
    </source>
</evidence>
<dbReference type="PANTHER" id="PTHR35176:SF6">
    <property type="entry name" value="HEME OXYGENASE HI_0854-RELATED"/>
    <property type="match status" value="1"/>
</dbReference>
<name>A0A917IE37_9MICO</name>
<dbReference type="InterPro" id="IPR052019">
    <property type="entry name" value="F420H2_bilvrd_red/Heme_oxyg"/>
</dbReference>
<proteinExistence type="predicted"/>
<evidence type="ECO:0000313" key="4">
    <source>
        <dbReference type="Proteomes" id="UP000657592"/>
    </source>
</evidence>
<dbReference type="SUPFAM" id="SSF50475">
    <property type="entry name" value="FMN-binding split barrel"/>
    <property type="match status" value="1"/>
</dbReference>
<keyword evidence="1" id="KW-0560">Oxidoreductase</keyword>
<dbReference type="EMBL" id="BMJY01000002">
    <property type="protein sequence ID" value="GGH36520.1"/>
    <property type="molecule type" value="Genomic_DNA"/>
</dbReference>
<comment type="caution">
    <text evidence="3">The sequence shown here is derived from an EMBL/GenBank/DDBJ whole genome shotgun (WGS) entry which is preliminary data.</text>
</comment>
<keyword evidence="4" id="KW-1185">Reference proteome</keyword>
<dbReference type="GO" id="GO:0005829">
    <property type="term" value="C:cytosol"/>
    <property type="evidence" value="ECO:0007669"/>
    <property type="project" value="TreeGrafter"/>
</dbReference>